<sequence length="233" mass="27625">MLVFFLLFILFLKNKKDILLNIILCFLFSLLDIIFILVIYFRWDDVDILLLLFAIASYLLPQIAYYKIQYFDYKVSVFFNLIFACLATFLIAPSAVKYSDIGNYKDSLTIKKEFVPKSLLNLPYCFNNYNFTCIDKDMTNENQVAFNNLLIRLKKDDTYYLRAGMPIKYDFNLSNINISECNKKENTTCYENLDNNKTIEIKNYDIKFKDFKSNDNNKTIFKDFKIKESNILN</sequence>
<feature type="transmembrane region" description="Helical" evidence="1">
    <location>
        <begin position="77"/>
        <end position="96"/>
    </location>
</feature>
<feature type="transmembrane region" description="Helical" evidence="1">
    <location>
        <begin position="48"/>
        <end position="65"/>
    </location>
</feature>
<evidence type="ECO:0000313" key="3">
    <source>
        <dbReference type="Proteomes" id="UP000190868"/>
    </source>
</evidence>
<dbReference type="EMBL" id="CP017258">
    <property type="protein sequence ID" value="AQW88248.1"/>
    <property type="molecule type" value="Genomic_DNA"/>
</dbReference>
<keyword evidence="1" id="KW-1133">Transmembrane helix</keyword>
<evidence type="ECO:0000313" key="2">
    <source>
        <dbReference type="EMBL" id="AQW88248.1"/>
    </source>
</evidence>
<keyword evidence="1" id="KW-0812">Transmembrane</keyword>
<accession>A0A1S6U929</accession>
<dbReference type="AlphaFoldDB" id="A0A1S6U929"/>
<dbReference type="KEGG" id="cpin:CPIN18020_1413"/>
<keyword evidence="1" id="KW-0472">Membrane</keyword>
<dbReference type="Proteomes" id="UP000190868">
    <property type="component" value="Chromosome"/>
</dbReference>
<proteinExistence type="predicted"/>
<name>A0A1S6U929_9BACT</name>
<feature type="transmembrane region" description="Helical" evidence="1">
    <location>
        <begin position="20"/>
        <end position="41"/>
    </location>
</feature>
<reference evidence="3" key="1">
    <citation type="submission" date="2016-09" db="EMBL/GenBank/DDBJ databases">
        <title>Comparative genomics of the Campylobacter concisus group.</title>
        <authorList>
            <person name="Miller W.G."/>
            <person name="Yee E."/>
            <person name="Chapman M.H."/>
            <person name="Huynh S."/>
            <person name="Bono J.L."/>
            <person name="On S.L.W."/>
            <person name="StLeger J."/>
            <person name="Foster G."/>
            <person name="Parker C.T."/>
        </authorList>
    </citation>
    <scope>NUCLEOTIDE SEQUENCE [LARGE SCALE GENOMIC DNA]</scope>
    <source>
        <strain evidence="3">RM18021</strain>
    </source>
</reference>
<gene>
    <name evidence="2" type="ORF">CPIN18021_1462</name>
</gene>
<evidence type="ECO:0000256" key="1">
    <source>
        <dbReference type="SAM" id="Phobius"/>
    </source>
</evidence>
<keyword evidence="3" id="KW-1185">Reference proteome</keyword>
<organism evidence="2 3">
    <name type="scientific">Campylobacter pinnipediorum subsp. caledonicus</name>
    <dbReference type="NCBI Taxonomy" id="1874362"/>
    <lineage>
        <taxon>Bacteria</taxon>
        <taxon>Pseudomonadati</taxon>
        <taxon>Campylobacterota</taxon>
        <taxon>Epsilonproteobacteria</taxon>
        <taxon>Campylobacterales</taxon>
        <taxon>Campylobacteraceae</taxon>
        <taxon>Campylobacter</taxon>
    </lineage>
</organism>
<protein>
    <submittedName>
        <fullName evidence="2">Uncharacterized protein</fullName>
    </submittedName>
</protein>